<dbReference type="Gene3D" id="3.20.20.80">
    <property type="entry name" value="Glycosidases"/>
    <property type="match status" value="1"/>
</dbReference>
<organism evidence="1 2">
    <name type="scientific">Oligosphaera ethanolica</name>
    <dbReference type="NCBI Taxonomy" id="760260"/>
    <lineage>
        <taxon>Bacteria</taxon>
        <taxon>Pseudomonadati</taxon>
        <taxon>Lentisphaerota</taxon>
        <taxon>Oligosphaeria</taxon>
        <taxon>Oligosphaerales</taxon>
        <taxon>Oligosphaeraceae</taxon>
        <taxon>Oligosphaera</taxon>
    </lineage>
</organism>
<dbReference type="RefSeq" id="WP_307262953.1">
    <property type="nucleotide sequence ID" value="NZ_JAUSVL010000001.1"/>
</dbReference>
<proteinExistence type="predicted"/>
<dbReference type="Proteomes" id="UP001238163">
    <property type="component" value="Unassembled WGS sequence"/>
</dbReference>
<dbReference type="Pfam" id="PF18952">
    <property type="entry name" value="DUF5696"/>
    <property type="match status" value="1"/>
</dbReference>
<sequence length="879" mass="96363">MSHRHISCHLATAIILLGGTAAMKAQEQPAAIELVSDSMIVTIQPATGAWSLTDRRSGGSWPSTGTAAIGSATAFAGGFSQSVLAHDAQGRLSGVTLSKKNGVSAGITLVDGGRTAVFSYDGDELKSGFRIFGDALQISDTDTGCVVVPCREGLLFPADSGVSFKRTFGTSDYEGCHMNMMGFVKKGSALIMDWDDAYVFPELQSTQPQTGEVKQRLNCDVVMRNSARSIRLTPLGNGDWNSIAENYRRIAEHKGLAVTMGEKARRNPHAALLGGAANVKLWTCLARRMNENSTAEESVKVRWSFDEAAQIAEHIRNDLQIEKCLFIIGGWTEGGYDCRHPDALPANPECGGNAALADAVSRIQSLGYVAAFHDNYQDMYADAPSWNPAMLEKDAAGNVIKGGRWLGGRAYMVCAPKQVELAARPQNLPAVQKLFGPWCYFIDTTYAVGPRECKDPAHPLDRNSDIAWKQKLSDFSRETFGLFGSECGREWALPHSDWFEGLVGVSGRYFHNLVPEKLGAEVIPFWEMVYHDCQIAHGKYGYSADMAAEYVAHHALCARTLHYHSMPDHLYWKAEHQARTIDFVPSVDQFKADGDRAFTISYSWQADGSDANNWRAFVHFVAGPNILFQNDHELSPATSTWQPGQVIKAGPFRVEIPESVKADSVKVYAGLFSLKDVSARAKLSKSDSQNRVLLGTLALKPELAFTPGDVDKDLCHATYTRSDKGWADGMHAMDVFIKNTQELLGPLNEATTHLRLTKFEYLSPDRLLKRAVYGTGDAQVTVVVNTSKQNQTVASLYGGDVVLPTWGVLVEAPRFTGFYASRWGGRDYPDQALFCIHAADGQTLTKARKLRIFHGFGAPDISWRGQALNVPREAVVDLK</sequence>
<keyword evidence="2" id="KW-1185">Reference proteome</keyword>
<dbReference type="InterPro" id="IPR043751">
    <property type="entry name" value="DUF5696"/>
</dbReference>
<gene>
    <name evidence="1" type="ORF">J3R75_003016</name>
</gene>
<accession>A0AAE3VI62</accession>
<dbReference type="AlphaFoldDB" id="A0AAE3VI62"/>
<evidence type="ECO:0000313" key="2">
    <source>
        <dbReference type="Proteomes" id="UP001238163"/>
    </source>
</evidence>
<dbReference type="EMBL" id="JAUSVL010000001">
    <property type="protein sequence ID" value="MDQ0290909.1"/>
    <property type="molecule type" value="Genomic_DNA"/>
</dbReference>
<reference evidence="1" key="1">
    <citation type="submission" date="2023-07" db="EMBL/GenBank/DDBJ databases">
        <title>Genomic Encyclopedia of Type Strains, Phase IV (KMG-IV): sequencing the most valuable type-strain genomes for metagenomic binning, comparative biology and taxonomic classification.</title>
        <authorList>
            <person name="Goeker M."/>
        </authorList>
    </citation>
    <scope>NUCLEOTIDE SEQUENCE</scope>
    <source>
        <strain evidence="1">DSM 24202</strain>
    </source>
</reference>
<evidence type="ECO:0000313" key="1">
    <source>
        <dbReference type="EMBL" id="MDQ0290909.1"/>
    </source>
</evidence>
<comment type="caution">
    <text evidence="1">The sequence shown here is derived from an EMBL/GenBank/DDBJ whole genome shotgun (WGS) entry which is preliminary data.</text>
</comment>
<name>A0AAE3VI62_9BACT</name>
<protein>
    <submittedName>
        <fullName evidence="1">Uncharacterized protein</fullName>
    </submittedName>
</protein>